<organism evidence="2 3">
    <name type="scientific">Drosophila willistoni</name>
    <name type="common">Fruit fly</name>
    <dbReference type="NCBI Taxonomy" id="7260"/>
    <lineage>
        <taxon>Eukaryota</taxon>
        <taxon>Metazoa</taxon>
        <taxon>Ecdysozoa</taxon>
        <taxon>Arthropoda</taxon>
        <taxon>Hexapoda</taxon>
        <taxon>Insecta</taxon>
        <taxon>Pterygota</taxon>
        <taxon>Neoptera</taxon>
        <taxon>Endopterygota</taxon>
        <taxon>Diptera</taxon>
        <taxon>Brachycera</taxon>
        <taxon>Muscomorpha</taxon>
        <taxon>Ephydroidea</taxon>
        <taxon>Drosophilidae</taxon>
        <taxon>Drosophila</taxon>
        <taxon>Sophophora</taxon>
    </lineage>
</organism>
<dbReference type="Proteomes" id="UP000007798">
    <property type="component" value="Unassembled WGS sequence"/>
</dbReference>
<gene>
    <name evidence="2" type="primary">Dwil\GK27023</name>
    <name evidence="2" type="ORF">Dwil_GK27023</name>
</gene>
<dbReference type="InParanoid" id="A0A0Q9WYW4"/>
<dbReference type="SMART" id="SM00034">
    <property type="entry name" value="CLECT"/>
    <property type="match status" value="1"/>
</dbReference>
<dbReference type="PANTHER" id="PTHR22803">
    <property type="entry name" value="MANNOSE, PHOSPHOLIPASE, LECTIN RECEPTOR RELATED"/>
    <property type="match status" value="1"/>
</dbReference>
<dbReference type="Gene3D" id="3.10.100.10">
    <property type="entry name" value="Mannose-Binding Protein A, subunit A"/>
    <property type="match status" value="1"/>
</dbReference>
<evidence type="ECO:0000259" key="1">
    <source>
        <dbReference type="PROSITE" id="PS50041"/>
    </source>
</evidence>
<dbReference type="EMBL" id="CH963857">
    <property type="protein sequence ID" value="KRF98344.1"/>
    <property type="molecule type" value="Genomic_DNA"/>
</dbReference>
<dbReference type="SUPFAM" id="SSF56436">
    <property type="entry name" value="C-type lectin-like"/>
    <property type="match status" value="1"/>
</dbReference>
<dbReference type="InterPro" id="IPR001304">
    <property type="entry name" value="C-type_lectin-like"/>
</dbReference>
<proteinExistence type="predicted"/>
<evidence type="ECO:0000313" key="3">
    <source>
        <dbReference type="Proteomes" id="UP000007798"/>
    </source>
</evidence>
<reference evidence="2 3" key="1">
    <citation type="journal article" date="2007" name="Nature">
        <title>Evolution of genes and genomes on the Drosophila phylogeny.</title>
        <authorList>
            <consortium name="Drosophila 12 Genomes Consortium"/>
            <person name="Clark A.G."/>
            <person name="Eisen M.B."/>
            <person name="Smith D.R."/>
            <person name="Bergman C.M."/>
            <person name="Oliver B."/>
            <person name="Markow T.A."/>
            <person name="Kaufman T.C."/>
            <person name="Kellis M."/>
            <person name="Gelbart W."/>
            <person name="Iyer V.N."/>
            <person name="Pollard D.A."/>
            <person name="Sackton T.B."/>
            <person name="Larracuente A.M."/>
            <person name="Singh N.D."/>
            <person name="Abad J.P."/>
            <person name="Abt D.N."/>
            <person name="Adryan B."/>
            <person name="Aguade M."/>
            <person name="Akashi H."/>
            <person name="Anderson W.W."/>
            <person name="Aquadro C.F."/>
            <person name="Ardell D.H."/>
            <person name="Arguello R."/>
            <person name="Artieri C.G."/>
            <person name="Barbash D.A."/>
            <person name="Barker D."/>
            <person name="Barsanti P."/>
            <person name="Batterham P."/>
            <person name="Batzoglou S."/>
            <person name="Begun D."/>
            <person name="Bhutkar A."/>
            <person name="Blanco E."/>
            <person name="Bosak S.A."/>
            <person name="Bradley R.K."/>
            <person name="Brand A.D."/>
            <person name="Brent M.R."/>
            <person name="Brooks A.N."/>
            <person name="Brown R.H."/>
            <person name="Butlin R.K."/>
            <person name="Caggese C."/>
            <person name="Calvi B.R."/>
            <person name="Bernardo de Carvalho A."/>
            <person name="Caspi A."/>
            <person name="Castrezana S."/>
            <person name="Celniker S.E."/>
            <person name="Chang J.L."/>
            <person name="Chapple C."/>
            <person name="Chatterji S."/>
            <person name="Chinwalla A."/>
            <person name="Civetta A."/>
            <person name="Clifton S.W."/>
            <person name="Comeron J.M."/>
            <person name="Costello J.C."/>
            <person name="Coyne J.A."/>
            <person name="Daub J."/>
            <person name="David R.G."/>
            <person name="Delcher A.L."/>
            <person name="Delehaunty K."/>
            <person name="Do C.B."/>
            <person name="Ebling H."/>
            <person name="Edwards K."/>
            <person name="Eickbush T."/>
            <person name="Evans J.D."/>
            <person name="Filipski A."/>
            <person name="Findeiss S."/>
            <person name="Freyhult E."/>
            <person name="Fulton L."/>
            <person name="Fulton R."/>
            <person name="Garcia A.C."/>
            <person name="Gardiner A."/>
            <person name="Garfield D.A."/>
            <person name="Garvin B.E."/>
            <person name="Gibson G."/>
            <person name="Gilbert D."/>
            <person name="Gnerre S."/>
            <person name="Godfrey J."/>
            <person name="Good R."/>
            <person name="Gotea V."/>
            <person name="Gravely B."/>
            <person name="Greenberg A.J."/>
            <person name="Griffiths-Jones S."/>
            <person name="Gross S."/>
            <person name="Guigo R."/>
            <person name="Gustafson E.A."/>
            <person name="Haerty W."/>
            <person name="Hahn M.W."/>
            <person name="Halligan D.L."/>
            <person name="Halpern A.L."/>
            <person name="Halter G.M."/>
            <person name="Han M.V."/>
            <person name="Heger A."/>
            <person name="Hillier L."/>
            <person name="Hinrichs A.S."/>
            <person name="Holmes I."/>
            <person name="Hoskins R.A."/>
            <person name="Hubisz M.J."/>
            <person name="Hultmark D."/>
            <person name="Huntley M.A."/>
            <person name="Jaffe D.B."/>
            <person name="Jagadeeshan S."/>
            <person name="Jeck W.R."/>
            <person name="Johnson J."/>
            <person name="Jones C.D."/>
            <person name="Jordan W.C."/>
            <person name="Karpen G.H."/>
            <person name="Kataoka E."/>
            <person name="Keightley P.D."/>
            <person name="Kheradpour P."/>
            <person name="Kirkness E.F."/>
            <person name="Koerich L.B."/>
            <person name="Kristiansen K."/>
            <person name="Kudrna D."/>
            <person name="Kulathinal R.J."/>
            <person name="Kumar S."/>
            <person name="Kwok R."/>
            <person name="Lander E."/>
            <person name="Langley C.H."/>
            <person name="Lapoint R."/>
            <person name="Lazzaro B.P."/>
            <person name="Lee S.J."/>
            <person name="Levesque L."/>
            <person name="Li R."/>
            <person name="Lin C.F."/>
            <person name="Lin M.F."/>
            <person name="Lindblad-Toh K."/>
            <person name="Llopart A."/>
            <person name="Long M."/>
            <person name="Low L."/>
            <person name="Lozovsky E."/>
            <person name="Lu J."/>
            <person name="Luo M."/>
            <person name="Machado C.A."/>
            <person name="Makalowski W."/>
            <person name="Marzo M."/>
            <person name="Matsuda M."/>
            <person name="Matzkin L."/>
            <person name="McAllister B."/>
            <person name="McBride C.S."/>
            <person name="McKernan B."/>
            <person name="McKernan K."/>
            <person name="Mendez-Lago M."/>
            <person name="Minx P."/>
            <person name="Mollenhauer M.U."/>
            <person name="Montooth K."/>
            <person name="Mount S.M."/>
            <person name="Mu X."/>
            <person name="Myers E."/>
            <person name="Negre B."/>
            <person name="Newfeld S."/>
            <person name="Nielsen R."/>
            <person name="Noor M.A."/>
            <person name="O'Grady P."/>
            <person name="Pachter L."/>
            <person name="Papaceit M."/>
            <person name="Parisi M.J."/>
            <person name="Parisi M."/>
            <person name="Parts L."/>
            <person name="Pedersen J.S."/>
            <person name="Pesole G."/>
            <person name="Phillippy A.M."/>
            <person name="Ponting C.P."/>
            <person name="Pop M."/>
            <person name="Porcelli D."/>
            <person name="Powell J.R."/>
            <person name="Prohaska S."/>
            <person name="Pruitt K."/>
            <person name="Puig M."/>
            <person name="Quesneville H."/>
            <person name="Ram K.R."/>
            <person name="Rand D."/>
            <person name="Rasmussen M.D."/>
            <person name="Reed L.K."/>
            <person name="Reenan R."/>
            <person name="Reily A."/>
            <person name="Remington K.A."/>
            <person name="Rieger T.T."/>
            <person name="Ritchie M.G."/>
            <person name="Robin C."/>
            <person name="Rogers Y.H."/>
            <person name="Rohde C."/>
            <person name="Rozas J."/>
            <person name="Rubenfield M.J."/>
            <person name="Ruiz A."/>
            <person name="Russo S."/>
            <person name="Salzberg S.L."/>
            <person name="Sanchez-Gracia A."/>
            <person name="Saranga D.J."/>
            <person name="Sato H."/>
            <person name="Schaeffer S.W."/>
            <person name="Schatz M.C."/>
            <person name="Schlenke T."/>
            <person name="Schwartz R."/>
            <person name="Segarra C."/>
            <person name="Singh R.S."/>
            <person name="Sirot L."/>
            <person name="Sirota M."/>
            <person name="Sisneros N.B."/>
            <person name="Smith C.D."/>
            <person name="Smith T.F."/>
            <person name="Spieth J."/>
            <person name="Stage D.E."/>
            <person name="Stark A."/>
            <person name="Stephan W."/>
            <person name="Strausberg R.L."/>
            <person name="Strempel S."/>
            <person name="Sturgill D."/>
            <person name="Sutton G."/>
            <person name="Sutton G.G."/>
            <person name="Tao W."/>
            <person name="Teichmann S."/>
            <person name="Tobari Y.N."/>
            <person name="Tomimura Y."/>
            <person name="Tsolas J.M."/>
            <person name="Valente V.L."/>
            <person name="Venter E."/>
            <person name="Venter J.C."/>
            <person name="Vicario S."/>
            <person name="Vieira F.G."/>
            <person name="Vilella A.J."/>
            <person name="Villasante A."/>
            <person name="Walenz B."/>
            <person name="Wang J."/>
            <person name="Wasserman M."/>
            <person name="Watts T."/>
            <person name="Wilson D."/>
            <person name="Wilson R.K."/>
            <person name="Wing R.A."/>
            <person name="Wolfner M.F."/>
            <person name="Wong A."/>
            <person name="Wong G.K."/>
            <person name="Wu C.I."/>
            <person name="Wu G."/>
            <person name="Yamamoto D."/>
            <person name="Yang H.P."/>
            <person name="Yang S.P."/>
            <person name="Yorke J.A."/>
            <person name="Yoshida K."/>
            <person name="Zdobnov E."/>
            <person name="Zhang P."/>
            <person name="Zhang Y."/>
            <person name="Zimin A.V."/>
            <person name="Baldwin J."/>
            <person name="Abdouelleil A."/>
            <person name="Abdulkadir J."/>
            <person name="Abebe A."/>
            <person name="Abera B."/>
            <person name="Abreu J."/>
            <person name="Acer S.C."/>
            <person name="Aftuck L."/>
            <person name="Alexander A."/>
            <person name="An P."/>
            <person name="Anderson E."/>
            <person name="Anderson S."/>
            <person name="Arachi H."/>
            <person name="Azer M."/>
            <person name="Bachantsang P."/>
            <person name="Barry A."/>
            <person name="Bayul T."/>
            <person name="Berlin A."/>
            <person name="Bessette D."/>
            <person name="Bloom T."/>
            <person name="Blye J."/>
            <person name="Boguslavskiy L."/>
            <person name="Bonnet C."/>
            <person name="Boukhgalter B."/>
            <person name="Bourzgui I."/>
            <person name="Brown A."/>
            <person name="Cahill P."/>
            <person name="Channer S."/>
            <person name="Cheshatsang Y."/>
            <person name="Chuda L."/>
            <person name="Citroen M."/>
            <person name="Collymore A."/>
            <person name="Cooke P."/>
            <person name="Costello M."/>
            <person name="D'Aco K."/>
            <person name="Daza R."/>
            <person name="De Haan G."/>
            <person name="DeGray S."/>
            <person name="DeMaso C."/>
            <person name="Dhargay N."/>
            <person name="Dooley K."/>
            <person name="Dooley E."/>
            <person name="Doricent M."/>
            <person name="Dorje P."/>
            <person name="Dorjee K."/>
            <person name="Dupes A."/>
            <person name="Elong R."/>
            <person name="Falk J."/>
            <person name="Farina A."/>
            <person name="Faro S."/>
            <person name="Ferguson D."/>
            <person name="Fisher S."/>
            <person name="Foley C.D."/>
            <person name="Franke A."/>
            <person name="Friedrich D."/>
            <person name="Gadbois L."/>
            <person name="Gearin G."/>
            <person name="Gearin C.R."/>
            <person name="Giannoukos G."/>
            <person name="Goode T."/>
            <person name="Graham J."/>
            <person name="Grandbois E."/>
            <person name="Grewal S."/>
            <person name="Gyaltsen K."/>
            <person name="Hafez N."/>
            <person name="Hagos B."/>
            <person name="Hall J."/>
            <person name="Henson C."/>
            <person name="Hollinger A."/>
            <person name="Honan T."/>
            <person name="Huard M.D."/>
            <person name="Hughes L."/>
            <person name="Hurhula B."/>
            <person name="Husby M.E."/>
            <person name="Kamat A."/>
            <person name="Kanga B."/>
            <person name="Kashin S."/>
            <person name="Khazanovich D."/>
            <person name="Kisner P."/>
            <person name="Lance K."/>
            <person name="Lara M."/>
            <person name="Lee W."/>
            <person name="Lennon N."/>
            <person name="Letendre F."/>
            <person name="LeVine R."/>
            <person name="Lipovsky A."/>
            <person name="Liu X."/>
            <person name="Liu J."/>
            <person name="Liu S."/>
            <person name="Lokyitsang T."/>
            <person name="Lokyitsang Y."/>
            <person name="Lubonja R."/>
            <person name="Lui A."/>
            <person name="MacDonald P."/>
            <person name="Magnisalis V."/>
            <person name="Maru K."/>
            <person name="Matthews C."/>
            <person name="McCusker W."/>
            <person name="McDonough S."/>
            <person name="Mehta T."/>
            <person name="Meldrim J."/>
            <person name="Meneus L."/>
            <person name="Mihai O."/>
            <person name="Mihalev A."/>
            <person name="Mihova T."/>
            <person name="Mittelman R."/>
            <person name="Mlenga V."/>
            <person name="Montmayeur A."/>
            <person name="Mulrain L."/>
            <person name="Navidi A."/>
            <person name="Naylor J."/>
            <person name="Negash T."/>
            <person name="Nguyen T."/>
            <person name="Nguyen N."/>
            <person name="Nicol R."/>
            <person name="Norbu C."/>
            <person name="Norbu N."/>
            <person name="Novod N."/>
            <person name="O'Neill B."/>
            <person name="Osman S."/>
            <person name="Markiewicz E."/>
            <person name="Oyono O.L."/>
            <person name="Patti C."/>
            <person name="Phunkhang P."/>
            <person name="Pierre F."/>
            <person name="Priest M."/>
            <person name="Raghuraman S."/>
            <person name="Rege F."/>
            <person name="Reyes R."/>
            <person name="Rise C."/>
            <person name="Rogov P."/>
            <person name="Ross K."/>
            <person name="Ryan E."/>
            <person name="Settipalli S."/>
            <person name="Shea T."/>
            <person name="Sherpa N."/>
            <person name="Shi L."/>
            <person name="Shih D."/>
            <person name="Sparrow T."/>
            <person name="Spaulding J."/>
            <person name="Stalker J."/>
            <person name="Stange-Thomann N."/>
            <person name="Stavropoulos S."/>
            <person name="Stone C."/>
            <person name="Strader C."/>
            <person name="Tesfaye S."/>
            <person name="Thomson T."/>
            <person name="Thoulutsang Y."/>
            <person name="Thoulutsang D."/>
            <person name="Topham K."/>
            <person name="Topping I."/>
            <person name="Tsamla T."/>
            <person name="Vassiliev H."/>
            <person name="Vo A."/>
            <person name="Wangchuk T."/>
            <person name="Wangdi T."/>
            <person name="Weiand M."/>
            <person name="Wilkinson J."/>
            <person name="Wilson A."/>
            <person name="Yadav S."/>
            <person name="Young G."/>
            <person name="Yu Q."/>
            <person name="Zembek L."/>
            <person name="Zhong D."/>
            <person name="Zimmer A."/>
            <person name="Zwirko Z."/>
            <person name="Jaffe D.B."/>
            <person name="Alvarez P."/>
            <person name="Brockman W."/>
            <person name="Butler J."/>
            <person name="Chin C."/>
            <person name="Gnerre S."/>
            <person name="Grabherr M."/>
            <person name="Kleber M."/>
            <person name="Mauceli E."/>
            <person name="MacCallum I."/>
        </authorList>
    </citation>
    <scope>NUCLEOTIDE SEQUENCE [LARGE SCALE GENOMIC DNA]</scope>
    <source>
        <strain evidence="3">Tucson 14030-0811.24</strain>
    </source>
</reference>
<accession>A0A0Q9WYW4</accession>
<dbReference type="InterPro" id="IPR016186">
    <property type="entry name" value="C-type_lectin-like/link_sf"/>
</dbReference>
<dbReference type="OrthoDB" id="7950296at2759"/>
<sequence>MQQRKFKPIGLKYYHIENNEKLTWFSALQRCAKWGGHLVHLKSEEEWNLVTKKLESGHRYWVDFNDFETENTFISATTGEKLTFKKWYPGEPNDLNKKEFCVELGSYDTFTMNDCYCFEKKNFICESSNEDVFNYN</sequence>
<dbReference type="PROSITE" id="PS50041">
    <property type="entry name" value="C_TYPE_LECTIN_2"/>
    <property type="match status" value="1"/>
</dbReference>
<dbReference type="CDD" id="cd00037">
    <property type="entry name" value="CLECT"/>
    <property type="match status" value="1"/>
</dbReference>
<dbReference type="Pfam" id="PF00059">
    <property type="entry name" value="Lectin_C"/>
    <property type="match status" value="1"/>
</dbReference>
<feature type="domain" description="C-type lectin" evidence="1">
    <location>
        <begin position="9"/>
        <end position="126"/>
    </location>
</feature>
<dbReference type="InterPro" id="IPR050111">
    <property type="entry name" value="C-type_lectin/snaclec_domain"/>
</dbReference>
<evidence type="ECO:0000313" key="2">
    <source>
        <dbReference type="EMBL" id="KRF98344.1"/>
    </source>
</evidence>
<dbReference type="InterPro" id="IPR016187">
    <property type="entry name" value="CTDL_fold"/>
</dbReference>
<keyword evidence="3" id="KW-1185">Reference proteome</keyword>
<protein>
    <recommendedName>
        <fullName evidence="1">C-type lectin domain-containing protein</fullName>
    </recommendedName>
</protein>
<name>A0A0Q9WYW4_DROWI</name>
<dbReference type="AlphaFoldDB" id="A0A0Q9WYW4"/>